<dbReference type="Gene3D" id="3.40.50.1820">
    <property type="entry name" value="alpha/beta hydrolase"/>
    <property type="match status" value="1"/>
</dbReference>
<organism evidence="1 3">
    <name type="scientific">Ostreococcus tauri</name>
    <name type="common">Marine green alga</name>
    <dbReference type="NCBI Taxonomy" id="70448"/>
    <lineage>
        <taxon>Eukaryota</taxon>
        <taxon>Viridiplantae</taxon>
        <taxon>Chlorophyta</taxon>
        <taxon>Mamiellophyceae</taxon>
        <taxon>Mamiellales</taxon>
        <taxon>Bathycoccaceae</taxon>
        <taxon>Ostreococcus</taxon>
    </lineage>
</organism>
<name>A0A090M3I3_OSTTA</name>
<dbReference type="FunCoup" id="A0A090M3I3">
    <property type="interactions" value="431"/>
</dbReference>
<dbReference type="Pfam" id="PF08538">
    <property type="entry name" value="DUF1749"/>
    <property type="match status" value="1"/>
</dbReference>
<dbReference type="PANTHER" id="PTHR31591">
    <property type="entry name" value="UPF0613 PROTEIN PB24D3.06C"/>
    <property type="match status" value="1"/>
</dbReference>
<accession>A0A454XR22</accession>
<proteinExistence type="predicted"/>
<accession>A0A090M3I3</accession>
<evidence type="ECO:0000313" key="3">
    <source>
        <dbReference type="Proteomes" id="UP000009170"/>
    </source>
</evidence>
<dbReference type="InterPro" id="IPR013744">
    <property type="entry name" value="SidJ"/>
</dbReference>
<reference evidence="2" key="3">
    <citation type="submission" date="2017-04" db="EMBL/GenBank/DDBJ databases">
        <title>Population genomics of picophytoplankton unveils novel chromosome hypervariability.</title>
        <authorList>
            <consortium name="DOE Joint Genome Institute"/>
            <person name="Blanc-Mathieu R."/>
            <person name="Krasovec M."/>
            <person name="Hebrard M."/>
            <person name="Yau S."/>
            <person name="Desgranges E."/>
            <person name="Martin J."/>
            <person name="Schackwitz W."/>
            <person name="Kuo A."/>
            <person name="Salin G."/>
            <person name="Donnadieu C."/>
            <person name="Desdevises Y."/>
            <person name="Sanchez-Ferandin S."/>
            <person name="Moreau H."/>
            <person name="Rivals E."/>
            <person name="Grigoriev I.V."/>
            <person name="Grimsley N."/>
            <person name="Eyre-Walker A."/>
            <person name="Piganeau G."/>
        </authorList>
    </citation>
    <scope>NUCLEOTIDE SEQUENCE [LARGE SCALE GENOMIC DNA]</scope>
    <source>
        <strain evidence="2">RCC 1115</strain>
    </source>
</reference>
<keyword evidence="3" id="KW-1185">Reference proteome</keyword>
<evidence type="ECO:0000313" key="2">
    <source>
        <dbReference type="EMBL" id="OUS44000.1"/>
    </source>
</evidence>
<dbReference type="PANTHER" id="PTHR31591:SF1">
    <property type="entry name" value="UPF0613 PROTEIN PB24D3.06C"/>
    <property type="match status" value="1"/>
</dbReference>
<dbReference type="OrthoDB" id="10034502at2759"/>
<evidence type="ECO:0000313" key="1">
    <source>
        <dbReference type="EMBL" id="CEF97237.1"/>
    </source>
</evidence>
<dbReference type="ESTHER" id="ostta-q01ca2">
    <property type="family name" value="Fusarinine_C_esterase_sidJ"/>
</dbReference>
<accession>A0A1Y5I3A2</accession>
<reference evidence="1 3" key="1">
    <citation type="journal article" date="2006" name="Proc. Natl. Acad. Sci. U.S.A.">
        <title>Genome analysis of the smallest free-living eukaryote Ostreococcus tauri unveils many unique features.</title>
        <authorList>
            <person name="Derelle E."/>
            <person name="Ferraz C."/>
            <person name="Rombauts S."/>
            <person name="Rouze P."/>
            <person name="Worden A.Z."/>
            <person name="Robbens S."/>
            <person name="Partensky F."/>
            <person name="Degroeve S."/>
            <person name="Echeynie S."/>
            <person name="Cooke R."/>
            <person name="Saeys Y."/>
            <person name="Wuyts J."/>
            <person name="Jabbari K."/>
            <person name="Bowler C."/>
            <person name="Panaud O."/>
            <person name="Piegu B."/>
            <person name="Ball S.G."/>
            <person name="Ral J.-P."/>
            <person name="Bouget F.-Y."/>
            <person name="Piganeau G."/>
            <person name="De Baets B."/>
            <person name="Picard A."/>
            <person name="Delseny M."/>
            <person name="Demaille J."/>
            <person name="Van de Peer Y."/>
            <person name="Moreau H."/>
        </authorList>
    </citation>
    <scope>NUCLEOTIDE SEQUENCE [LARGE SCALE GENOMIC DNA]</scope>
    <source>
        <strain evidence="1 3">OTTH0595</strain>
    </source>
</reference>
<dbReference type="Proteomes" id="UP000009170">
    <property type="component" value="Unassembled WGS sequence"/>
</dbReference>
<reference evidence="1" key="2">
    <citation type="journal article" date="2014" name="BMC Genomics">
        <title>An improved genome of the model marine alga Ostreococcus tauri unfolds by assessing Illumina de novo assemblies.</title>
        <authorList>
            <person name="Blanc-Mathieu R."/>
            <person name="Verhelst B."/>
            <person name="Derelle E."/>
            <person name="Rombauts S."/>
            <person name="Bouget F.Y."/>
            <person name="Carre I."/>
            <person name="Chateau A."/>
            <person name="Eyre-Walker A."/>
            <person name="Grimsley N."/>
            <person name="Moreau H."/>
            <person name="Piegu B."/>
            <person name="Rivals E."/>
            <person name="Schackwitz W."/>
            <person name="Van de Peer Y."/>
            <person name="Piganeau G."/>
        </authorList>
    </citation>
    <scope>NUCLEOTIDE SEQUENCE</scope>
    <source>
        <strain evidence="1">RCC4221</strain>
    </source>
</reference>
<dbReference type="InterPro" id="IPR029058">
    <property type="entry name" value="AB_hydrolase_fold"/>
</dbReference>
<dbReference type="AlphaFoldDB" id="A0A090M3I3"/>
<dbReference type="Proteomes" id="UP000195557">
    <property type="component" value="Unassembled WGS sequence"/>
</dbReference>
<dbReference type="InParanoid" id="A0A090M3I3"/>
<protein>
    <recommendedName>
        <fullName evidence="4">Alpha/Beta hydrolase protein</fullName>
    </recommendedName>
</protein>
<gene>
    <name evidence="2" type="ORF">BE221DRAFT_207298</name>
    <name evidence="1" type="ORF">OT_ostta03g04080</name>
</gene>
<dbReference type="EMBL" id="KZ155826">
    <property type="protein sequence ID" value="OUS44000.1"/>
    <property type="molecule type" value="Genomic_DNA"/>
</dbReference>
<dbReference type="EMBL" id="CAID01000003">
    <property type="protein sequence ID" value="CEF97237.1"/>
    <property type="molecule type" value="Genomic_DNA"/>
</dbReference>
<sequence>MGGEGAVGARAVTISGATTAPVGALIVIPGLTDGPESLAYGASEGSALSRACEERRWALVRFELSSSYDRYGTCTLDDDARDIDAVIAHVMSTRPSAREIALLGHSTGCQSICHFIARGYETSKAVKRVVLQAGVSDRDWYEKDAGREAMAQAIERAEAMAPDELMPKETPGTYGVATTARRFLSLAKPGGDDDWFSLDLFDGTREDASKIPRLTGCAHVDVRLVVSTLDEYVPYDASTVLAHAERVRTSFERVSKSARAHFIAANHDLSDMREEDVPGFVEFVFT</sequence>
<evidence type="ECO:0008006" key="4">
    <source>
        <dbReference type="Google" id="ProtNLM"/>
    </source>
</evidence>
<dbReference type="SUPFAM" id="SSF53474">
    <property type="entry name" value="alpha/beta-Hydrolases"/>
    <property type="match status" value="1"/>
</dbReference>